<accession>A0A086TFN3</accession>
<protein>
    <submittedName>
        <fullName evidence="2">Uncharacterized protein</fullName>
    </submittedName>
</protein>
<evidence type="ECO:0000313" key="2">
    <source>
        <dbReference type="EMBL" id="KFH48165.1"/>
    </source>
</evidence>
<gene>
    <name evidence="2" type="ORF">ACRE_010590</name>
</gene>
<reference evidence="3" key="1">
    <citation type="journal article" date="2014" name="Genome Announc.">
        <title>Genome sequence and annotation of Acremonium chrysogenum, producer of the beta-lactam antibiotic cephalosporin C.</title>
        <authorList>
            <person name="Terfehr D."/>
            <person name="Dahlmann T.A."/>
            <person name="Specht T."/>
            <person name="Zadra I."/>
            <person name="Kuernsteiner H."/>
            <person name="Kueck U."/>
        </authorList>
    </citation>
    <scope>NUCLEOTIDE SEQUENCE [LARGE SCALE GENOMIC DNA]</scope>
    <source>
        <strain evidence="3">ATCC 11550 / CBS 779.69 / DSM 880 / IAM 14645 / JCM 23072 / IMI 49137</strain>
    </source>
</reference>
<organism evidence="2 3">
    <name type="scientific">Hapsidospora chrysogenum (strain ATCC 11550 / CBS 779.69 / DSM 880 / IAM 14645 / JCM 23072 / IMI 49137)</name>
    <name type="common">Acremonium chrysogenum</name>
    <dbReference type="NCBI Taxonomy" id="857340"/>
    <lineage>
        <taxon>Eukaryota</taxon>
        <taxon>Fungi</taxon>
        <taxon>Dikarya</taxon>
        <taxon>Ascomycota</taxon>
        <taxon>Pezizomycotina</taxon>
        <taxon>Sordariomycetes</taxon>
        <taxon>Hypocreomycetidae</taxon>
        <taxon>Hypocreales</taxon>
        <taxon>Bionectriaceae</taxon>
        <taxon>Hapsidospora</taxon>
    </lineage>
</organism>
<feature type="region of interest" description="Disordered" evidence="1">
    <location>
        <begin position="34"/>
        <end position="79"/>
    </location>
</feature>
<dbReference type="Proteomes" id="UP000029964">
    <property type="component" value="Unassembled WGS sequence"/>
</dbReference>
<keyword evidence="3" id="KW-1185">Reference proteome</keyword>
<feature type="compositionally biased region" description="Polar residues" evidence="1">
    <location>
        <begin position="60"/>
        <end position="72"/>
    </location>
</feature>
<dbReference type="OrthoDB" id="5153369at2759"/>
<evidence type="ECO:0000256" key="1">
    <source>
        <dbReference type="SAM" id="MobiDB-lite"/>
    </source>
</evidence>
<proteinExistence type="predicted"/>
<name>A0A086TFN3_HAPC1</name>
<dbReference type="AlphaFoldDB" id="A0A086TFN3"/>
<dbReference type="HOGENOM" id="CLU_2605463_0_0_1"/>
<sequence length="79" mass="8102">MASKGGAFIPCDLTCADLISFGIMLQDLTTNTSLLARESPGHDSQENSQGAADAGRGPDHSQSTGAGQATMSRNDHSPP</sequence>
<comment type="caution">
    <text evidence="2">The sequence shown here is derived from an EMBL/GenBank/DDBJ whole genome shotgun (WGS) entry which is preliminary data.</text>
</comment>
<dbReference type="EMBL" id="JPKY01000005">
    <property type="protein sequence ID" value="KFH48165.1"/>
    <property type="molecule type" value="Genomic_DNA"/>
</dbReference>
<evidence type="ECO:0000313" key="3">
    <source>
        <dbReference type="Proteomes" id="UP000029964"/>
    </source>
</evidence>